<keyword evidence="6 7" id="KW-0472">Membrane</keyword>
<dbReference type="STRING" id="1231623.Tasa_058_042"/>
<keyword evidence="3" id="KW-1003">Cell membrane</keyword>
<feature type="transmembrane region" description="Helical" evidence="7">
    <location>
        <begin position="182"/>
        <end position="202"/>
    </location>
</feature>
<dbReference type="SUPFAM" id="SSF103473">
    <property type="entry name" value="MFS general substrate transporter"/>
    <property type="match status" value="1"/>
</dbReference>
<dbReference type="PANTHER" id="PTHR42718:SF46">
    <property type="entry name" value="BLR6921 PROTEIN"/>
    <property type="match status" value="1"/>
</dbReference>
<dbReference type="NCBIfam" id="TIGR00711">
    <property type="entry name" value="efflux_EmrB"/>
    <property type="match status" value="1"/>
</dbReference>
<feature type="transmembrane region" description="Helical" evidence="7">
    <location>
        <begin position="94"/>
        <end position="114"/>
    </location>
</feature>
<protein>
    <submittedName>
        <fullName evidence="9">Membrane transporter</fullName>
    </submittedName>
</protein>
<sequence length="475" mass="49395">MPPSRSDDSAVAQTDAGQGHGLAPGAWKIICVAAIGSFMAQLDATIVNVSLTSLARDLQASLGTIQWVMSGYLLALALALPLNGRLVDRIGSRAVYLWCFAAFTLSSALCSGAWSAGSLIAFRVLQGMSGGLLAPMAQMMVARVAGRQMPRVAGLMTMPVLLAPLLGPVVAGALLHVASWRWLFVINLPVGGIAFLLAARALPHDHAERRPRSLDLAGLATLSPALVLFLYAADHVGTHSGDAIMIASLILFGSYVHLARRKGGDALIDLRLLNNRPFRSAAGSMFLMNCVSFGGQMLIPIYLIDGCGLSPGRTGLLLAPLALGMMCTYPFMGRLTAHFGIRRLTGYGAVVALAGTVPLAFMAHGHLVVAGLLAALFLRGIGISAIGVPAMSAGYMAVPKRDLPMATTALNIVQRLGGPTGTTLCAAALGWHFSPAAHGHPADALVAAFIILCGLHGLLVFATRRLPPVLPAASS</sequence>
<feature type="transmembrane region" description="Helical" evidence="7">
    <location>
        <begin position="214"/>
        <end position="233"/>
    </location>
</feature>
<dbReference type="OrthoDB" id="2414439at2"/>
<keyword evidence="10" id="KW-1185">Reference proteome</keyword>
<feature type="transmembrane region" description="Helical" evidence="7">
    <location>
        <begin position="344"/>
        <end position="361"/>
    </location>
</feature>
<dbReference type="PANTHER" id="PTHR42718">
    <property type="entry name" value="MAJOR FACILITATOR SUPERFAMILY MULTIDRUG TRANSPORTER MFSC"/>
    <property type="match status" value="1"/>
</dbReference>
<feature type="transmembrane region" description="Helical" evidence="7">
    <location>
        <begin position="239"/>
        <end position="259"/>
    </location>
</feature>
<evidence type="ECO:0000256" key="4">
    <source>
        <dbReference type="ARBA" id="ARBA00022692"/>
    </source>
</evidence>
<gene>
    <name evidence="9" type="ORF">Tasa_058_042</name>
</gene>
<keyword evidence="5 7" id="KW-1133">Transmembrane helix</keyword>
<feature type="transmembrane region" description="Helical" evidence="7">
    <location>
        <begin position="153"/>
        <end position="176"/>
    </location>
</feature>
<keyword evidence="2" id="KW-0813">Transport</keyword>
<evidence type="ECO:0000256" key="7">
    <source>
        <dbReference type="SAM" id="Phobius"/>
    </source>
</evidence>
<evidence type="ECO:0000256" key="2">
    <source>
        <dbReference type="ARBA" id="ARBA00022448"/>
    </source>
</evidence>
<dbReference type="Gene3D" id="1.20.1250.20">
    <property type="entry name" value="MFS general substrate transporter like domains"/>
    <property type="match status" value="1"/>
</dbReference>
<feature type="transmembrane region" description="Helical" evidence="7">
    <location>
        <begin position="280"/>
        <end position="303"/>
    </location>
</feature>
<reference evidence="9 10" key="1">
    <citation type="submission" date="2012-10" db="EMBL/GenBank/DDBJ databases">
        <title>Genome sequencing of Tanticharoenia sakaeratensis NBRC 103193.</title>
        <authorList>
            <person name="Azuma Y."/>
            <person name="Hadano H."/>
            <person name="Hirakawa H."/>
            <person name="Matsushita K."/>
        </authorList>
    </citation>
    <scope>NUCLEOTIDE SEQUENCE [LARGE SCALE GENOMIC DNA]</scope>
    <source>
        <strain evidence="9 10">NBRC 103193</strain>
    </source>
</reference>
<name>A0A0D6MR66_9PROT</name>
<organism evidence="9 10">
    <name type="scientific">Tanticharoenia sakaeratensis NBRC 103193</name>
    <dbReference type="NCBI Taxonomy" id="1231623"/>
    <lineage>
        <taxon>Bacteria</taxon>
        <taxon>Pseudomonadati</taxon>
        <taxon>Pseudomonadota</taxon>
        <taxon>Alphaproteobacteria</taxon>
        <taxon>Acetobacterales</taxon>
        <taxon>Acetobacteraceae</taxon>
        <taxon>Tanticharoenia</taxon>
    </lineage>
</organism>
<keyword evidence="4 7" id="KW-0812">Transmembrane</keyword>
<feature type="transmembrane region" description="Helical" evidence="7">
    <location>
        <begin position="315"/>
        <end position="332"/>
    </location>
</feature>
<dbReference type="InterPro" id="IPR004638">
    <property type="entry name" value="EmrB-like"/>
</dbReference>
<feature type="domain" description="Major facilitator superfamily (MFS) profile" evidence="8">
    <location>
        <begin position="29"/>
        <end position="465"/>
    </location>
</feature>
<feature type="transmembrane region" description="Helical" evidence="7">
    <location>
        <begin position="64"/>
        <end position="82"/>
    </location>
</feature>
<dbReference type="PROSITE" id="PS50850">
    <property type="entry name" value="MFS"/>
    <property type="match status" value="1"/>
</dbReference>
<dbReference type="GO" id="GO:0022857">
    <property type="term" value="F:transmembrane transporter activity"/>
    <property type="evidence" value="ECO:0007669"/>
    <property type="project" value="InterPro"/>
</dbReference>
<dbReference type="RefSeq" id="WP_084712392.1">
    <property type="nucleotide sequence ID" value="NZ_BALE01000058.1"/>
</dbReference>
<feature type="transmembrane region" description="Helical" evidence="7">
    <location>
        <begin position="444"/>
        <end position="462"/>
    </location>
</feature>
<dbReference type="InterPro" id="IPR020846">
    <property type="entry name" value="MFS_dom"/>
</dbReference>
<evidence type="ECO:0000256" key="1">
    <source>
        <dbReference type="ARBA" id="ARBA00004651"/>
    </source>
</evidence>
<comment type="subcellular location">
    <subcellularLocation>
        <location evidence="1">Cell membrane</location>
        <topology evidence="1">Multi-pass membrane protein</topology>
    </subcellularLocation>
</comment>
<evidence type="ECO:0000313" key="9">
    <source>
        <dbReference type="EMBL" id="GAN55768.1"/>
    </source>
</evidence>
<evidence type="ECO:0000256" key="3">
    <source>
        <dbReference type="ARBA" id="ARBA00022475"/>
    </source>
</evidence>
<evidence type="ECO:0000259" key="8">
    <source>
        <dbReference type="PROSITE" id="PS50850"/>
    </source>
</evidence>
<comment type="caution">
    <text evidence="9">The sequence shown here is derived from an EMBL/GenBank/DDBJ whole genome shotgun (WGS) entry which is preliminary data.</text>
</comment>
<dbReference type="Pfam" id="PF07690">
    <property type="entry name" value="MFS_1"/>
    <property type="match status" value="1"/>
</dbReference>
<evidence type="ECO:0000256" key="5">
    <source>
        <dbReference type="ARBA" id="ARBA00022989"/>
    </source>
</evidence>
<feature type="transmembrane region" description="Helical" evidence="7">
    <location>
        <begin position="412"/>
        <end position="432"/>
    </location>
</feature>
<dbReference type="GO" id="GO:0005886">
    <property type="term" value="C:plasma membrane"/>
    <property type="evidence" value="ECO:0007669"/>
    <property type="project" value="UniProtKB-SubCell"/>
</dbReference>
<dbReference type="EMBL" id="BALE01000058">
    <property type="protein sequence ID" value="GAN55768.1"/>
    <property type="molecule type" value="Genomic_DNA"/>
</dbReference>
<dbReference type="InterPro" id="IPR011701">
    <property type="entry name" value="MFS"/>
</dbReference>
<proteinExistence type="predicted"/>
<dbReference type="AlphaFoldDB" id="A0A0D6MR66"/>
<evidence type="ECO:0000313" key="10">
    <source>
        <dbReference type="Proteomes" id="UP000032679"/>
    </source>
</evidence>
<evidence type="ECO:0000256" key="6">
    <source>
        <dbReference type="ARBA" id="ARBA00023136"/>
    </source>
</evidence>
<feature type="transmembrane region" description="Helical" evidence="7">
    <location>
        <begin position="120"/>
        <end position="141"/>
    </location>
</feature>
<feature type="transmembrane region" description="Helical" evidence="7">
    <location>
        <begin position="367"/>
        <end position="391"/>
    </location>
</feature>
<accession>A0A0D6MR66</accession>
<dbReference type="Gene3D" id="1.20.1720.10">
    <property type="entry name" value="Multidrug resistance protein D"/>
    <property type="match status" value="1"/>
</dbReference>
<dbReference type="Proteomes" id="UP000032679">
    <property type="component" value="Unassembled WGS sequence"/>
</dbReference>
<dbReference type="InterPro" id="IPR036259">
    <property type="entry name" value="MFS_trans_sf"/>
</dbReference>